<dbReference type="InterPro" id="IPR019734">
    <property type="entry name" value="TPR_rpt"/>
</dbReference>
<feature type="repeat" description="TPR" evidence="2">
    <location>
        <begin position="327"/>
        <end position="360"/>
    </location>
</feature>
<keyword evidence="6" id="KW-1185">Reference proteome</keyword>
<evidence type="ECO:0000259" key="3">
    <source>
        <dbReference type="Pfam" id="PF25060"/>
    </source>
</evidence>
<dbReference type="AlphaFoldDB" id="A0AAV6G0Y0"/>
<evidence type="ECO:0008006" key="7">
    <source>
        <dbReference type="Google" id="ProtNLM"/>
    </source>
</evidence>
<name>A0AAV6G0Y0_9TELE</name>
<dbReference type="Pfam" id="PF25062">
    <property type="entry name" value="ARM_TT21_N"/>
    <property type="match status" value="1"/>
</dbReference>
<evidence type="ECO:0000313" key="6">
    <source>
        <dbReference type="Proteomes" id="UP000823561"/>
    </source>
</evidence>
<proteinExistence type="inferred from homology"/>
<reference evidence="5" key="1">
    <citation type="submission" date="2020-10" db="EMBL/GenBank/DDBJ databases">
        <title>Chromosome-scale genome assembly of the Allis shad, Alosa alosa.</title>
        <authorList>
            <person name="Margot Z."/>
            <person name="Christophe K."/>
            <person name="Cabau C."/>
            <person name="Louis A."/>
            <person name="Berthelot C."/>
            <person name="Parey E."/>
            <person name="Roest Crollius H."/>
            <person name="Montfort J."/>
            <person name="Robinson-Rechavi M."/>
            <person name="Bucao C."/>
            <person name="Bouchez O."/>
            <person name="Gislard M."/>
            <person name="Lluch J."/>
            <person name="Milhes M."/>
            <person name="Lampietro C."/>
            <person name="Lopez Roques C."/>
            <person name="Donnadieu C."/>
            <person name="Braasch I."/>
            <person name="Desvignes T."/>
            <person name="Postlethwait J."/>
            <person name="Bobe J."/>
            <person name="Guiguen Y."/>
        </authorList>
    </citation>
    <scope>NUCLEOTIDE SEQUENCE</scope>
    <source>
        <strain evidence="5">M-15738</strain>
        <tissue evidence="5">Blood</tissue>
    </source>
</reference>
<feature type="domain" description="Tetratricopeptide repeat protein 21A/21B second ARM" evidence="3">
    <location>
        <begin position="271"/>
        <end position="541"/>
    </location>
</feature>
<dbReference type="SUPFAM" id="SSF48452">
    <property type="entry name" value="TPR-like"/>
    <property type="match status" value="4"/>
</dbReference>
<dbReference type="PANTHER" id="PTHR14699:SF2">
    <property type="entry name" value="TETRATRICOPEPTIDE REPEAT PROTEIN 21A"/>
    <property type="match status" value="1"/>
</dbReference>
<dbReference type="PROSITE" id="PS50005">
    <property type="entry name" value="TPR"/>
    <property type="match status" value="2"/>
</dbReference>
<evidence type="ECO:0000256" key="1">
    <source>
        <dbReference type="ARBA" id="ARBA00010935"/>
    </source>
</evidence>
<dbReference type="GO" id="GO:0005929">
    <property type="term" value="C:cilium"/>
    <property type="evidence" value="ECO:0007669"/>
    <property type="project" value="GOC"/>
</dbReference>
<protein>
    <recommendedName>
        <fullName evidence="7">Tetratricopeptide repeat domain 21B</fullName>
    </recommendedName>
</protein>
<keyword evidence="2" id="KW-0802">TPR repeat</keyword>
<comment type="caution">
    <text evidence="5">The sequence shown here is derived from an EMBL/GenBank/DDBJ whole genome shotgun (WGS) entry which is preliminary data.</text>
</comment>
<dbReference type="Pfam" id="PF13176">
    <property type="entry name" value="TPR_7"/>
    <property type="match status" value="1"/>
</dbReference>
<dbReference type="Gene3D" id="1.25.40.10">
    <property type="entry name" value="Tetratricopeptide repeat domain"/>
    <property type="match status" value="3"/>
</dbReference>
<gene>
    <name evidence="5" type="ORF">AALO_G00211170</name>
</gene>
<dbReference type="GO" id="GO:0035721">
    <property type="term" value="P:intraciliary retrograde transport"/>
    <property type="evidence" value="ECO:0007669"/>
    <property type="project" value="TreeGrafter"/>
</dbReference>
<dbReference type="Pfam" id="PF25060">
    <property type="entry name" value="ARM_TT21_2nd"/>
    <property type="match status" value="1"/>
</dbReference>
<dbReference type="PANTHER" id="PTHR14699">
    <property type="entry name" value="STI2 PROTEIN-RELATED"/>
    <property type="match status" value="1"/>
</dbReference>
<dbReference type="InterPro" id="IPR056832">
    <property type="entry name" value="ARM_TT21_2nd"/>
</dbReference>
<feature type="repeat" description="TPR" evidence="2">
    <location>
        <begin position="720"/>
        <end position="753"/>
    </location>
</feature>
<evidence type="ECO:0000259" key="4">
    <source>
        <dbReference type="Pfam" id="PF25062"/>
    </source>
</evidence>
<dbReference type="InterPro" id="IPR040364">
    <property type="entry name" value="TTC21A/TTC21B"/>
</dbReference>
<dbReference type="InterPro" id="IPR011990">
    <property type="entry name" value="TPR-like_helical_dom_sf"/>
</dbReference>
<dbReference type="SMART" id="SM00028">
    <property type="entry name" value="TPR"/>
    <property type="match status" value="5"/>
</dbReference>
<sequence>MAEDHPVCLASVMYYFRDGQYRQAISSAVEYLKMYHHDPVLQLLKALSILMEGRTQESMRELQQLKDKSSVSLASMLALIFAHRKCETVDREAVSDLEALLRSSRKRAGEKALLYAAMTLWLLGHCAKGRDYIDRAVKMSNSSPQALIMKGWMLLSSETDQQRSQAVHCFDSGVQDSIHVFGLIGKVEFFLMKQNYSWAMDVVNQVIASFPSFTPALSLKMAVFMASQDWEHVREMCDRIFEHDKWNLRARQMMVILALAKDGDLAQAKDHLQSLISALEMQEPSNPKLHADMVLPISRLCVQSDAAVLQVLVPFLLRVHAKATGDADVANELGHLLLIQGKPKEATKWFSTALKAEESSLTALTGLVRCQLLSGEEVEAAQQLEFLTEIQQTIGRSADVSFLRALSLNRNGGEQESVTSLLKEAVELHLLQLRGVPLGPDYLYRLDPNFLFQVVLLHLSYIQTEVHAQGQPLPFGLKHCVMILDVVLRAAPGILTCSYLTAFVKFLSGDCKVAQTYLSQCLEREPTLAPAHVLQARIHLAARDYKQCLSSLECGVSHNFQVRELPGYHLLKARCQREMGDLEEAIRSLRLLMSLPGIRRPIPGRQDSFTSSERASVFLELAHTLRLNGEEHEATKVMQDAILSFADTPEESRVLVANVDLALAKNLVDTAISMLRSVEPSQPNYIKAKEKMAAIYLDRKRNKNLYIACYRELCEVIPNAHTSVLLGDAYMKIQEPEKAITVYLEATEKAPKDPTFAQKIGQAYVKTHQYDKVQYSSGRQESVLIVYLDLTDPDFTADATR</sequence>
<dbReference type="EMBL" id="JADWDJ010000016">
    <property type="protein sequence ID" value="KAG5268314.1"/>
    <property type="molecule type" value="Genomic_DNA"/>
</dbReference>
<dbReference type="Proteomes" id="UP000823561">
    <property type="component" value="Chromosome 16"/>
</dbReference>
<feature type="domain" description="Tetratricopeptide repeat protein 21A/21B N-terminal ARM repeat" evidence="4">
    <location>
        <begin position="12"/>
        <end position="233"/>
    </location>
</feature>
<dbReference type="GO" id="GO:0030991">
    <property type="term" value="C:intraciliary transport particle A"/>
    <property type="evidence" value="ECO:0007669"/>
    <property type="project" value="TreeGrafter"/>
</dbReference>
<organism evidence="5 6">
    <name type="scientific">Alosa alosa</name>
    <name type="common">allis shad</name>
    <dbReference type="NCBI Taxonomy" id="278164"/>
    <lineage>
        <taxon>Eukaryota</taxon>
        <taxon>Metazoa</taxon>
        <taxon>Chordata</taxon>
        <taxon>Craniata</taxon>
        <taxon>Vertebrata</taxon>
        <taxon>Euteleostomi</taxon>
        <taxon>Actinopterygii</taxon>
        <taxon>Neopterygii</taxon>
        <taxon>Teleostei</taxon>
        <taxon>Clupei</taxon>
        <taxon>Clupeiformes</taxon>
        <taxon>Clupeoidei</taxon>
        <taxon>Clupeidae</taxon>
        <taxon>Alosa</taxon>
    </lineage>
</organism>
<accession>A0AAV6G0Y0</accession>
<dbReference type="Pfam" id="PF25058">
    <property type="entry name" value="ARM_TT21"/>
    <property type="match status" value="1"/>
</dbReference>
<evidence type="ECO:0000256" key="2">
    <source>
        <dbReference type="PROSITE-ProRule" id="PRU00339"/>
    </source>
</evidence>
<dbReference type="GO" id="GO:0061512">
    <property type="term" value="P:protein localization to cilium"/>
    <property type="evidence" value="ECO:0007669"/>
    <property type="project" value="TreeGrafter"/>
</dbReference>
<evidence type="ECO:0000313" key="5">
    <source>
        <dbReference type="EMBL" id="KAG5268314.1"/>
    </source>
</evidence>
<dbReference type="InterPro" id="IPR056833">
    <property type="entry name" value="ARM_TT21_N"/>
</dbReference>
<comment type="similarity">
    <text evidence="1">Belongs to the TTC21 family.</text>
</comment>